<feature type="binding site" evidence="7">
    <location>
        <begin position="73"/>
        <end position="75"/>
    </location>
    <ligand>
        <name>ATP</name>
        <dbReference type="ChEBI" id="CHEBI:30616"/>
    </ligand>
</feature>
<protein>
    <recommendedName>
        <fullName evidence="6">Cytoplasmic tRNA 2-thiolation protein 1</fullName>
        <ecNumber evidence="6">2.7.7.-</ecNumber>
    </recommendedName>
    <alternativeName>
        <fullName evidence="6">Cytoplasmic tRNA adenylyltransferase 1</fullName>
    </alternativeName>
</protein>
<dbReference type="GO" id="GO:0032447">
    <property type="term" value="P:protein urmylation"/>
    <property type="evidence" value="ECO:0007669"/>
    <property type="project" value="UniProtKB-UniRule"/>
</dbReference>
<dbReference type="PANTHER" id="PTHR11807">
    <property type="entry name" value="ATPASES OF THE PP SUPERFAMILY-RELATED"/>
    <property type="match status" value="1"/>
</dbReference>
<accession>A0A1Y2C8A4</accession>
<dbReference type="GO" id="GO:0002143">
    <property type="term" value="P:tRNA wobble position uridine thiolation"/>
    <property type="evidence" value="ECO:0007669"/>
    <property type="project" value="TreeGrafter"/>
</dbReference>
<dbReference type="InterPro" id="IPR056369">
    <property type="entry name" value="CTU1-like_ATP-bd"/>
</dbReference>
<evidence type="ECO:0000256" key="1">
    <source>
        <dbReference type="ARBA" id="ARBA00022490"/>
    </source>
</evidence>
<dbReference type="GO" id="GO:0005739">
    <property type="term" value="C:mitochondrion"/>
    <property type="evidence" value="ECO:0007669"/>
    <property type="project" value="TreeGrafter"/>
</dbReference>
<dbReference type="GO" id="GO:0005524">
    <property type="term" value="F:ATP binding"/>
    <property type="evidence" value="ECO:0007669"/>
    <property type="project" value="UniProtKB-KW"/>
</dbReference>
<comment type="subcellular location">
    <subcellularLocation>
        <location evidence="6">Cytoplasm</location>
    </subcellularLocation>
</comment>
<comment type="similarity">
    <text evidence="6">Belongs to the TtcA family. CTU1/NCS6/ATPBD3 subfamily.</text>
</comment>
<keyword evidence="7" id="KW-0547">Nucleotide-binding</keyword>
<feature type="region of interest" description="Disordered" evidence="8">
    <location>
        <begin position="315"/>
        <end position="334"/>
    </location>
</feature>
<dbReference type="STRING" id="106004.A0A1Y2C8A4"/>
<dbReference type="InParanoid" id="A0A1Y2C8A4"/>
<keyword evidence="2 6" id="KW-0820">tRNA-binding</keyword>
<dbReference type="GO" id="GO:0016779">
    <property type="term" value="F:nucleotidyltransferase activity"/>
    <property type="evidence" value="ECO:0007669"/>
    <property type="project" value="UniProtKB-UniRule"/>
</dbReference>
<reference evidence="11 12" key="1">
    <citation type="submission" date="2016-07" db="EMBL/GenBank/DDBJ databases">
        <title>Pervasive Adenine N6-methylation of Active Genes in Fungi.</title>
        <authorList>
            <consortium name="DOE Joint Genome Institute"/>
            <person name="Mondo S.J."/>
            <person name="Dannebaum R.O."/>
            <person name="Kuo R.C."/>
            <person name="Labutti K."/>
            <person name="Haridas S."/>
            <person name="Kuo A."/>
            <person name="Salamov A."/>
            <person name="Ahrendt S.R."/>
            <person name="Lipzen A."/>
            <person name="Sullivan W."/>
            <person name="Andreopoulos W.B."/>
            <person name="Clum A."/>
            <person name="Lindquist E."/>
            <person name="Daum C."/>
            <person name="Ramamoorthy G.K."/>
            <person name="Gryganskyi A."/>
            <person name="Culley D."/>
            <person name="Magnuson J.K."/>
            <person name="James T.Y."/>
            <person name="O'Malley M.A."/>
            <person name="Stajich J.E."/>
            <person name="Spatafora J.W."/>
            <person name="Visel A."/>
            <person name="Grigoriev I.V."/>
        </authorList>
    </citation>
    <scope>NUCLEOTIDE SEQUENCE [LARGE SCALE GENOMIC DNA]</scope>
    <source>
        <strain evidence="11 12">62-1032</strain>
    </source>
</reference>
<evidence type="ECO:0000313" key="12">
    <source>
        <dbReference type="Proteomes" id="UP000193467"/>
    </source>
</evidence>
<evidence type="ECO:0000259" key="10">
    <source>
        <dbReference type="Pfam" id="PF16503"/>
    </source>
</evidence>
<dbReference type="AlphaFoldDB" id="A0A1Y2C8A4"/>
<keyword evidence="1 6" id="KW-0963">Cytoplasm</keyword>
<keyword evidence="7" id="KW-0067">ATP-binding</keyword>
<evidence type="ECO:0000256" key="7">
    <source>
        <dbReference type="PIRSR" id="PIRSR004976-51"/>
    </source>
</evidence>
<dbReference type="InterPro" id="IPR032442">
    <property type="entry name" value="CTU1_C"/>
</dbReference>
<evidence type="ECO:0000259" key="9">
    <source>
        <dbReference type="Pfam" id="PF01171"/>
    </source>
</evidence>
<evidence type="ECO:0000256" key="5">
    <source>
        <dbReference type="ARBA" id="ARBA00022884"/>
    </source>
</evidence>
<dbReference type="FunCoup" id="A0A1Y2C8A4">
    <property type="interactions" value="181"/>
</dbReference>
<dbReference type="InterPro" id="IPR035107">
    <property type="entry name" value="tRNA_thiolation_TtcA_Ctu1"/>
</dbReference>
<dbReference type="Pfam" id="PF01171">
    <property type="entry name" value="ATP_bind_3"/>
    <property type="match status" value="1"/>
</dbReference>
<sequence length="394" mass="43222">MAPCALCPADNPARAILRRPKTLQPVCKQCFFDVFETEIHNTIMGFGQAEGSSADGKGKRKELFRRGEKVAIGASGGKDSTVLAHIMTLLNDRYDYGLDLCLLSIDEGISGYRDASLDTVKRNAVQYDLPLKILSYHELYGGWTMDRVVGEIGKKGNCTYCGVFRRQALDRGAHLLTVDHVVTGHNADDVAETVLMNVLRGDIARLERCTAITTGGDLPPELDDPEDTKTLEGLLPRTIKRSKPFKYTYEKEIVMYAYFKKLDYHSTECIYSPTAYRGHARALVKDLESIRPSAIVDIIYSGEAMASSIKLLGRRAGGDPGPTNEKKGYTRAPRNSQQKCTRCNSLSSQPLCQACMLLESLNKGVAKVELGAEPSKEKLVGEANGSGAMEKLAV</sequence>
<dbReference type="InterPro" id="IPR011063">
    <property type="entry name" value="TilS/TtcA_N"/>
</dbReference>
<evidence type="ECO:0000256" key="2">
    <source>
        <dbReference type="ARBA" id="ARBA00022555"/>
    </source>
</evidence>
<dbReference type="EC" id="2.7.7.-" evidence="6"/>
<dbReference type="UniPathway" id="UPA00988"/>
<dbReference type="Gene3D" id="3.40.50.620">
    <property type="entry name" value="HUPs"/>
    <property type="match status" value="1"/>
</dbReference>
<dbReference type="GO" id="GO:0000049">
    <property type="term" value="F:tRNA binding"/>
    <property type="evidence" value="ECO:0007669"/>
    <property type="project" value="UniProtKB-UniRule"/>
</dbReference>
<dbReference type="GO" id="GO:0002144">
    <property type="term" value="C:cytosolic tRNA wobble base thiouridylase complex"/>
    <property type="evidence" value="ECO:0007669"/>
    <property type="project" value="TreeGrafter"/>
</dbReference>
<feature type="binding site" evidence="7">
    <location>
        <position position="79"/>
    </location>
    <ligand>
        <name>ATP</name>
        <dbReference type="ChEBI" id="CHEBI:30616"/>
    </ligand>
</feature>
<feature type="binding site" evidence="7">
    <location>
        <position position="184"/>
    </location>
    <ligand>
        <name>ATP</name>
        <dbReference type="ChEBI" id="CHEBI:30616"/>
    </ligand>
</feature>
<dbReference type="InterPro" id="IPR014729">
    <property type="entry name" value="Rossmann-like_a/b/a_fold"/>
</dbReference>
<comment type="pathway">
    <text evidence="6">tRNA modification; 5-methoxycarbonylmethyl-2-thiouridine-tRNA biosynthesis.</text>
</comment>
<evidence type="ECO:0000256" key="8">
    <source>
        <dbReference type="SAM" id="MobiDB-lite"/>
    </source>
</evidence>
<evidence type="ECO:0000256" key="4">
    <source>
        <dbReference type="ARBA" id="ARBA00022694"/>
    </source>
</evidence>
<keyword evidence="3 6" id="KW-0808">Transferase</keyword>
<evidence type="ECO:0000256" key="6">
    <source>
        <dbReference type="HAMAP-Rule" id="MF_03053"/>
    </source>
</evidence>
<dbReference type="InterPro" id="IPR000541">
    <property type="entry name" value="Ncs6/Tuc1/Ctu1"/>
</dbReference>
<dbReference type="CDD" id="cd01713">
    <property type="entry name" value="CTU1-like"/>
    <property type="match status" value="1"/>
</dbReference>
<dbReference type="Proteomes" id="UP000193467">
    <property type="component" value="Unassembled WGS sequence"/>
</dbReference>
<dbReference type="OrthoDB" id="198857at2759"/>
<proteinExistence type="inferred from homology"/>
<evidence type="ECO:0000256" key="3">
    <source>
        <dbReference type="ARBA" id="ARBA00022679"/>
    </source>
</evidence>
<keyword evidence="5 6" id="KW-0694">RNA-binding</keyword>
<comment type="caution">
    <text evidence="11">The sequence shown here is derived from an EMBL/GenBank/DDBJ whole genome shotgun (WGS) entry which is preliminary data.</text>
</comment>
<dbReference type="PIRSF" id="PIRSF004976">
    <property type="entry name" value="ATPase_YdaO"/>
    <property type="match status" value="1"/>
</dbReference>
<gene>
    <name evidence="6" type="primary">NCS6</name>
    <name evidence="6" type="synonym">CTU1</name>
    <name evidence="11" type="ORF">BCR35DRAFT_285424</name>
</gene>
<feature type="domain" description="tRNA(Ile)-lysidine/2-thiocytidine synthase N-terminal" evidence="9">
    <location>
        <begin position="69"/>
        <end position="263"/>
    </location>
</feature>
<dbReference type="EMBL" id="MCGR01000129">
    <property type="protein sequence ID" value="ORY43258.1"/>
    <property type="molecule type" value="Genomic_DNA"/>
</dbReference>
<evidence type="ECO:0000313" key="11">
    <source>
        <dbReference type="EMBL" id="ORY43258.1"/>
    </source>
</evidence>
<comment type="function">
    <text evidence="6">Plays a central role in 2-thiolation of mcm(5)S(2)U at tRNA wobble positions of tRNA(Lys), tRNA(Glu) and tRNA(Gln). Directly binds tRNAs and probably acts by catalyzing adenylation of tRNAs, an intermediate required for 2-thiolation. It is unclear whether it acts as a sulfurtransferase that transfers sulfur from thiocarboxylated URM1 onto the uridine of tRNAs at wobble position. Prior mcm(5) tRNA modification by the elongator complex is required for 2-thiolation. May also be involved in protein urmylation.</text>
</comment>
<dbReference type="FunFam" id="3.40.50.620:FF:000132">
    <property type="entry name" value="Cytoplasmic tRNA 2-thiolation protein 1"/>
    <property type="match status" value="1"/>
</dbReference>
<organism evidence="11 12">
    <name type="scientific">Leucosporidium creatinivorum</name>
    <dbReference type="NCBI Taxonomy" id="106004"/>
    <lineage>
        <taxon>Eukaryota</taxon>
        <taxon>Fungi</taxon>
        <taxon>Dikarya</taxon>
        <taxon>Basidiomycota</taxon>
        <taxon>Pucciniomycotina</taxon>
        <taxon>Microbotryomycetes</taxon>
        <taxon>Leucosporidiales</taxon>
        <taxon>Leucosporidium</taxon>
    </lineage>
</organism>
<dbReference type="HAMAP" id="MF_03053">
    <property type="entry name" value="CTU1"/>
    <property type="match status" value="1"/>
</dbReference>
<keyword evidence="4 6" id="KW-0819">tRNA processing</keyword>
<name>A0A1Y2C8A4_9BASI</name>
<feature type="domain" description="Cytoplasmic tRNA 2-thiolation protein 1 C-terminal" evidence="10">
    <location>
        <begin position="338"/>
        <end position="368"/>
    </location>
</feature>
<feature type="binding site" evidence="7">
    <location>
        <position position="105"/>
    </location>
    <ligand>
        <name>ATP</name>
        <dbReference type="ChEBI" id="CHEBI:30616"/>
    </ligand>
</feature>
<keyword evidence="12" id="KW-1185">Reference proteome</keyword>
<dbReference type="Pfam" id="PF16503">
    <property type="entry name" value="zn-ribbon_14"/>
    <property type="match status" value="1"/>
</dbReference>
<dbReference type="SUPFAM" id="SSF52402">
    <property type="entry name" value="Adenine nucleotide alpha hydrolases-like"/>
    <property type="match status" value="1"/>
</dbReference>
<feature type="binding site" evidence="7">
    <location>
        <position position="189"/>
    </location>
    <ligand>
        <name>ATP</name>
        <dbReference type="ChEBI" id="CHEBI:30616"/>
    </ligand>
</feature>
<dbReference type="PANTHER" id="PTHR11807:SF12">
    <property type="entry name" value="CYTOPLASMIC TRNA 2-THIOLATION PROTEIN 1"/>
    <property type="match status" value="1"/>
</dbReference>